<dbReference type="PANTHER" id="PTHR43022">
    <property type="entry name" value="PROTEIN SMF"/>
    <property type="match status" value="1"/>
</dbReference>
<feature type="domain" description="DprA winged helix" evidence="3">
    <location>
        <begin position="321"/>
        <end position="372"/>
    </location>
</feature>
<dbReference type="RefSeq" id="WP_152229679.1">
    <property type="nucleotide sequence ID" value="NZ_VUKE01000001.1"/>
</dbReference>
<comment type="similarity">
    <text evidence="1">Belongs to the DprA/Smf family.</text>
</comment>
<comment type="caution">
    <text evidence="4">The sequence shown here is derived from an EMBL/GenBank/DDBJ whole genome shotgun (WGS) entry which is preliminary data.</text>
</comment>
<dbReference type="InterPro" id="IPR041614">
    <property type="entry name" value="DprA_WH"/>
</dbReference>
<evidence type="ECO:0000313" key="4">
    <source>
        <dbReference type="EMBL" id="MPV87118.1"/>
    </source>
</evidence>
<accession>A0A7J9UR74</accession>
<dbReference type="OrthoDB" id="9785707at2"/>
<protein>
    <submittedName>
        <fullName evidence="4">DNA-protecting protein DprA</fullName>
    </submittedName>
</protein>
<evidence type="ECO:0000259" key="2">
    <source>
        <dbReference type="Pfam" id="PF02481"/>
    </source>
</evidence>
<dbReference type="EMBL" id="WHPD01000095">
    <property type="protein sequence ID" value="MPV87118.1"/>
    <property type="molecule type" value="Genomic_DNA"/>
</dbReference>
<evidence type="ECO:0000313" key="5">
    <source>
        <dbReference type="Proteomes" id="UP000429644"/>
    </source>
</evidence>
<reference evidence="4 5" key="1">
    <citation type="submission" date="2019-10" db="EMBL/GenBank/DDBJ databases">
        <title>Georgenia wutianyii sp. nov. and Georgenia yuyongxinii sp. nov. isolated from plateau pika (Ochotona curzoniae) in the Qinghai-Tibet plateau of China.</title>
        <authorList>
            <person name="Tian Z."/>
        </authorList>
    </citation>
    <scope>NUCLEOTIDE SEQUENCE [LARGE SCALE GENOMIC DNA]</scope>
    <source>
        <strain evidence="4 5">JCM 15130</strain>
    </source>
</reference>
<evidence type="ECO:0000256" key="1">
    <source>
        <dbReference type="ARBA" id="ARBA00006525"/>
    </source>
</evidence>
<dbReference type="AlphaFoldDB" id="A0A7J9UR74"/>
<dbReference type="Pfam" id="PF02481">
    <property type="entry name" value="DNA_processg_A"/>
    <property type="match status" value="1"/>
</dbReference>
<feature type="domain" description="Smf/DprA SLOG" evidence="2">
    <location>
        <begin position="90"/>
        <end position="302"/>
    </location>
</feature>
<keyword evidence="5" id="KW-1185">Reference proteome</keyword>
<name>A0A7J9UR74_9MICO</name>
<dbReference type="GO" id="GO:0009294">
    <property type="term" value="P:DNA-mediated transformation"/>
    <property type="evidence" value="ECO:0007669"/>
    <property type="project" value="InterPro"/>
</dbReference>
<evidence type="ECO:0000259" key="3">
    <source>
        <dbReference type="Pfam" id="PF17782"/>
    </source>
</evidence>
<dbReference type="Gene3D" id="3.40.50.450">
    <property type="match status" value="1"/>
</dbReference>
<organism evidence="4 5">
    <name type="scientific">Georgenia ruanii</name>
    <dbReference type="NCBI Taxonomy" id="348442"/>
    <lineage>
        <taxon>Bacteria</taxon>
        <taxon>Bacillati</taxon>
        <taxon>Actinomycetota</taxon>
        <taxon>Actinomycetes</taxon>
        <taxon>Micrococcales</taxon>
        <taxon>Bogoriellaceae</taxon>
        <taxon>Georgenia</taxon>
    </lineage>
</organism>
<proteinExistence type="inferred from homology"/>
<dbReference type="InterPro" id="IPR057666">
    <property type="entry name" value="DrpA_SLOG"/>
</dbReference>
<dbReference type="Gene3D" id="1.10.10.10">
    <property type="entry name" value="Winged helix-like DNA-binding domain superfamily/Winged helix DNA-binding domain"/>
    <property type="match status" value="1"/>
</dbReference>
<dbReference type="SUPFAM" id="SSF102405">
    <property type="entry name" value="MCP/YpsA-like"/>
    <property type="match status" value="1"/>
</dbReference>
<dbReference type="Pfam" id="PF17782">
    <property type="entry name" value="WHD_DprA"/>
    <property type="match status" value="1"/>
</dbReference>
<gene>
    <name evidence="4" type="primary">dprA</name>
    <name evidence="4" type="ORF">GB882_00440</name>
</gene>
<dbReference type="PANTHER" id="PTHR43022:SF1">
    <property type="entry name" value="PROTEIN SMF"/>
    <property type="match status" value="1"/>
</dbReference>
<dbReference type="InterPro" id="IPR036388">
    <property type="entry name" value="WH-like_DNA-bd_sf"/>
</dbReference>
<sequence>MRELPFDAADPRLAAAAWSRLVEPGDPAAGTLVAHLGPVEALDWVVGVVRRGEAAGARPWEQAVARWAPRLEHLDVRRELDVLTRLGGHLLVPGDPRWPVPLDDLGEARPFALWVRGRLAARDDDAGRQVAVVGARAATTYGQQVAAELATGLVAAGVAVVSGGAYGIDAAAHRGALGADGHTVAVLAGGVDRLYPAGNSALLESIAATGGVVAEVPPGCAPSRSRFLARNRLIAALGAATVVVEAAWRSGALSTAAHAASLARPVGAVPGPVTSMASAGCHRLLREQAAVCVTDAAEVLELVGPAGAHLPEAPAVQPGLLDGLDPRAARVLDALPARASAPVANVARAAGLPVADVRAALGHLELEGRVERDGSAWRRGRRPAGGPR</sequence>
<dbReference type="InterPro" id="IPR003488">
    <property type="entry name" value="DprA"/>
</dbReference>
<dbReference type="Proteomes" id="UP000429644">
    <property type="component" value="Unassembled WGS sequence"/>
</dbReference>
<dbReference type="NCBIfam" id="TIGR00732">
    <property type="entry name" value="dprA"/>
    <property type="match status" value="1"/>
</dbReference>